<dbReference type="EMBL" id="JABZXL010000024">
    <property type="protein sequence ID" value="MBF1659725.1"/>
    <property type="molecule type" value="Genomic_DNA"/>
</dbReference>
<dbReference type="AlphaFoldDB" id="A0A930L1H7"/>
<evidence type="ECO:0000313" key="2">
    <source>
        <dbReference type="Proteomes" id="UP000713964"/>
    </source>
</evidence>
<proteinExistence type="predicted"/>
<dbReference type="Proteomes" id="UP000713964">
    <property type="component" value="Unassembled WGS sequence"/>
</dbReference>
<gene>
    <name evidence="1" type="ORF">HXO58_07815</name>
</gene>
<reference evidence="1" key="1">
    <citation type="submission" date="2020-04" db="EMBL/GenBank/DDBJ databases">
        <title>Deep metagenomics examines the oral microbiome during advanced dental caries in children, revealing novel taxa and co-occurrences with host molecules.</title>
        <authorList>
            <person name="Baker J.L."/>
            <person name="Morton J.T."/>
            <person name="Dinis M."/>
            <person name="Alvarez R."/>
            <person name="Tran N.C."/>
            <person name="Knight R."/>
            <person name="Edlund A."/>
        </authorList>
    </citation>
    <scope>NUCLEOTIDE SEQUENCE</scope>
    <source>
        <strain evidence="1">JCVI_29_bin.11</strain>
    </source>
</reference>
<protein>
    <submittedName>
        <fullName evidence="1">Uncharacterized protein</fullName>
    </submittedName>
</protein>
<organism evidence="1 2">
    <name type="scientific">Rothia mucilaginosa</name>
    <dbReference type="NCBI Taxonomy" id="43675"/>
    <lineage>
        <taxon>Bacteria</taxon>
        <taxon>Bacillati</taxon>
        <taxon>Actinomycetota</taxon>
        <taxon>Actinomycetes</taxon>
        <taxon>Micrococcales</taxon>
        <taxon>Micrococcaceae</taxon>
        <taxon>Rothia</taxon>
    </lineage>
</organism>
<comment type="caution">
    <text evidence="1">The sequence shown here is derived from an EMBL/GenBank/DDBJ whole genome shotgun (WGS) entry which is preliminary data.</text>
</comment>
<sequence length="100" mass="11347">MAGRKKKTLTPERMAYNAEDRKHWEALRAQFRAKRTGPHVVLPATPGTLFMGYIDAAGVYHPVQGRIDLESDKHTMRLGLATLSARLTDQLEQQGFFELH</sequence>
<accession>A0A930L1H7</accession>
<evidence type="ECO:0000313" key="1">
    <source>
        <dbReference type="EMBL" id="MBF1659725.1"/>
    </source>
</evidence>
<name>A0A930L1H7_9MICC</name>